<feature type="compositionally biased region" description="Pro residues" evidence="1">
    <location>
        <begin position="39"/>
        <end position="50"/>
    </location>
</feature>
<proteinExistence type="predicted"/>
<reference evidence="2 3" key="2">
    <citation type="submission" date="2016-12" db="EMBL/GenBank/DDBJ databases">
        <title>Draft Genome Sequence of Cystobacter ferrugineus Strain Cbfe23.</title>
        <authorList>
            <person name="Akbar S."/>
            <person name="Dowd S.E."/>
            <person name="Stevens D.C."/>
        </authorList>
    </citation>
    <scope>NUCLEOTIDE SEQUENCE [LARGE SCALE GENOMIC DNA]</scope>
    <source>
        <strain evidence="2 3">Cbfe23</strain>
    </source>
</reference>
<feature type="region of interest" description="Disordered" evidence="1">
    <location>
        <begin position="1"/>
        <end position="137"/>
    </location>
</feature>
<dbReference type="PRINTS" id="PR01217">
    <property type="entry name" value="PRICHEXTENSN"/>
</dbReference>
<dbReference type="AlphaFoldDB" id="A0A1L9AZM3"/>
<evidence type="ECO:0000313" key="2">
    <source>
        <dbReference type="EMBL" id="OJH35426.1"/>
    </source>
</evidence>
<reference evidence="3" key="1">
    <citation type="submission" date="2016-11" db="EMBL/GenBank/DDBJ databases">
        <authorList>
            <person name="Shukria A."/>
            <person name="Stevens D.C."/>
        </authorList>
    </citation>
    <scope>NUCLEOTIDE SEQUENCE [LARGE SCALE GENOMIC DNA]</scope>
    <source>
        <strain evidence="3">Cbfe23</strain>
    </source>
</reference>
<dbReference type="EMBL" id="MPIN01000014">
    <property type="protein sequence ID" value="OJH35426.1"/>
    <property type="molecule type" value="Genomic_DNA"/>
</dbReference>
<evidence type="ECO:0000313" key="3">
    <source>
        <dbReference type="Proteomes" id="UP000182229"/>
    </source>
</evidence>
<dbReference type="Proteomes" id="UP000182229">
    <property type="component" value="Unassembled WGS sequence"/>
</dbReference>
<evidence type="ECO:0000256" key="1">
    <source>
        <dbReference type="SAM" id="MobiDB-lite"/>
    </source>
</evidence>
<sequence>MNDRKTRRAVPAVEVIRRPVANPGTVAPSPTPTASVTPRPTPRPTTPSPGPTVSVTPRPTPRPTPSAPVTPSAPEEATASAPRPIPTPVAPRPTAAPASVAPRPAFPSSRPPGAGGPPGARSGGFARPRTPRPPPTNEQILALAAKEHVPARIAKGELEGKMKCRIWRKLHAEEARRFDQVYALMGQNPGLSLADGFGVLQSGLTVAEFLARKERTQRKAAVKTARGEVDDTSIGTFIQGLVEAKTELAIVLGERTVLDTVTNVEPISFVLGRSGRQEKLQVVMMTRRSDWEQLMPHLERDPKLTQKPVNVARQPDKRPFSDPRPFLAHQGQSVRLTLRNGIQLVMPLRVVGRFDLLLGEDGHEVFVPLHALVRFSAEDSLEDSGDASGENS</sequence>
<protein>
    <submittedName>
        <fullName evidence="2">Uncharacterized protein</fullName>
    </submittedName>
</protein>
<feature type="compositionally biased region" description="Low complexity" evidence="1">
    <location>
        <begin position="69"/>
        <end position="82"/>
    </location>
</feature>
<feature type="compositionally biased region" description="Pro residues" evidence="1">
    <location>
        <begin position="58"/>
        <end position="68"/>
    </location>
</feature>
<dbReference type="STRING" id="83449.BON30_38480"/>
<name>A0A1L9AZM3_9BACT</name>
<keyword evidence="3" id="KW-1185">Reference proteome</keyword>
<organism evidence="2 3">
    <name type="scientific">Cystobacter ferrugineus</name>
    <dbReference type="NCBI Taxonomy" id="83449"/>
    <lineage>
        <taxon>Bacteria</taxon>
        <taxon>Pseudomonadati</taxon>
        <taxon>Myxococcota</taxon>
        <taxon>Myxococcia</taxon>
        <taxon>Myxococcales</taxon>
        <taxon>Cystobacterineae</taxon>
        <taxon>Archangiaceae</taxon>
        <taxon>Cystobacter</taxon>
    </lineage>
</organism>
<feature type="compositionally biased region" description="Low complexity" evidence="1">
    <location>
        <begin position="92"/>
        <end position="112"/>
    </location>
</feature>
<feature type="compositionally biased region" description="Low complexity" evidence="1">
    <location>
        <begin position="23"/>
        <end position="38"/>
    </location>
</feature>
<accession>A0A1L9AZM3</accession>
<dbReference type="OrthoDB" id="5501988at2"/>
<comment type="caution">
    <text evidence="2">The sequence shown here is derived from an EMBL/GenBank/DDBJ whole genome shotgun (WGS) entry which is preliminary data.</text>
</comment>
<gene>
    <name evidence="2" type="ORF">BON30_38480</name>
</gene>